<feature type="compositionally biased region" description="Basic and acidic residues" evidence="1">
    <location>
        <begin position="491"/>
        <end position="500"/>
    </location>
</feature>
<dbReference type="AlphaFoldDB" id="A0A940MY65"/>
<evidence type="ECO:0000259" key="3">
    <source>
        <dbReference type="Pfam" id="PF21686"/>
    </source>
</evidence>
<dbReference type="RefSeq" id="WP_209375016.1">
    <property type="nucleotide sequence ID" value="NZ_JAGIZA010000009.1"/>
</dbReference>
<accession>A0A940MY65</accession>
<dbReference type="GO" id="GO:0003910">
    <property type="term" value="F:DNA ligase (ATP) activity"/>
    <property type="evidence" value="ECO:0007669"/>
    <property type="project" value="UniProtKB-EC"/>
</dbReference>
<comment type="caution">
    <text evidence="4">The sequence shown here is derived from an EMBL/GenBank/DDBJ whole genome shotgun (WGS) entry which is preliminary data.</text>
</comment>
<dbReference type="InterPro" id="IPR014145">
    <property type="entry name" value="LigD_pol_dom"/>
</dbReference>
<sequence>MADDPLAPYRAKRDFGATPEPRGGAPKRRRAKSLSFTVQKHDATRLHYDFRLELNGVLKSWAVTRGPSLDPAEKRLAVEVEDHPVEYGGFEGTIGAGYGAGTVMLWDRGTWEPDSEDPTADLEAGRLRFTLHGERLRGAWHLVRMRPRGREKKHNWLLIKDEDGEARPGDADALLEAHDRSVSTDRDMGAIAGKPREPANPAAKKRAKAAPESAREPAIEPARPRRAATPAIKVAGVAITHPDKLLWPEDGITKHDLAAYMEAVAPRLLPWIAGRPLSLLRAPDGLSGDRFFQRHAGRGTSALITHVTPRGETSPLLQVDTPEALVALAQSGVLEIHPWPALSKAVTKPDRLILDLDPAEDLPFAAVVEAAQTLRRRMEEANLVPYCKTTGGKGLHLVAPVQGATWKSLHARAAALCDTLAQDSPDHFTTESAKSAREGRIFLDYQRNARGASAVAAWSPRARPGATVSMPLDWSEVTPDLEPKAFTLRTAPERLKRPDPWADFGEQARALK</sequence>
<name>A0A940MY65_9PROT</name>
<dbReference type="EMBL" id="JAGIZA010000009">
    <property type="protein sequence ID" value="MBP0494271.1"/>
    <property type="molecule type" value="Genomic_DNA"/>
</dbReference>
<reference evidence="4" key="1">
    <citation type="submission" date="2021-03" db="EMBL/GenBank/DDBJ databases">
        <authorList>
            <person name="So Y."/>
        </authorList>
    </citation>
    <scope>NUCLEOTIDE SEQUENCE</scope>
    <source>
        <strain evidence="4">SG15</strain>
    </source>
</reference>
<dbReference type="EC" id="6.5.1.1" evidence="4"/>
<dbReference type="Gene3D" id="3.90.920.10">
    <property type="entry name" value="DNA primase, PRIM domain"/>
    <property type="match status" value="1"/>
</dbReference>
<dbReference type="Pfam" id="PF13298">
    <property type="entry name" value="LigD_N"/>
    <property type="match status" value="1"/>
</dbReference>
<feature type="domain" description="DNA ligase D polymerase" evidence="3">
    <location>
        <begin position="253"/>
        <end position="501"/>
    </location>
</feature>
<proteinExistence type="predicted"/>
<gene>
    <name evidence="4" type="primary">ligD</name>
    <name evidence="4" type="ORF">J5Y10_15900</name>
</gene>
<feature type="region of interest" description="Disordered" evidence="1">
    <location>
        <begin position="490"/>
        <end position="512"/>
    </location>
</feature>
<dbReference type="InterPro" id="IPR052171">
    <property type="entry name" value="NHEJ_LigD"/>
</dbReference>
<dbReference type="InterPro" id="IPR014144">
    <property type="entry name" value="LigD_PE_domain"/>
</dbReference>
<evidence type="ECO:0000256" key="1">
    <source>
        <dbReference type="SAM" id="MobiDB-lite"/>
    </source>
</evidence>
<dbReference type="PANTHER" id="PTHR42705:SF2">
    <property type="entry name" value="BIFUNCTIONAL NON-HOMOLOGOUS END JOINING PROTEIN LIGD"/>
    <property type="match status" value="1"/>
</dbReference>
<feature type="domain" description="DNA ligase D 3'-phosphoesterase" evidence="2">
    <location>
        <begin position="39"/>
        <end position="144"/>
    </location>
</feature>
<dbReference type="NCBIfam" id="TIGR02777">
    <property type="entry name" value="LigD_PE_dom"/>
    <property type="match status" value="1"/>
</dbReference>
<protein>
    <submittedName>
        <fullName evidence="4">Non-homologous end-joining DNA ligase</fullName>
        <ecNumber evidence="4">6.5.1.1</ecNumber>
    </submittedName>
</protein>
<feature type="region of interest" description="Disordered" evidence="1">
    <location>
        <begin position="180"/>
        <end position="225"/>
    </location>
</feature>
<dbReference type="Pfam" id="PF21686">
    <property type="entry name" value="LigD_Prim-Pol"/>
    <property type="match status" value="1"/>
</dbReference>
<evidence type="ECO:0000313" key="4">
    <source>
        <dbReference type="EMBL" id="MBP0494271.1"/>
    </source>
</evidence>
<dbReference type="PANTHER" id="PTHR42705">
    <property type="entry name" value="BIFUNCTIONAL NON-HOMOLOGOUS END JOINING PROTEIN LIGD"/>
    <property type="match status" value="1"/>
</dbReference>
<dbReference type="NCBIfam" id="TIGR02778">
    <property type="entry name" value="ligD_pol"/>
    <property type="match status" value="1"/>
</dbReference>
<dbReference type="Proteomes" id="UP000677537">
    <property type="component" value="Unassembled WGS sequence"/>
</dbReference>
<feature type="region of interest" description="Disordered" evidence="1">
    <location>
        <begin position="1"/>
        <end position="34"/>
    </location>
</feature>
<evidence type="ECO:0000313" key="5">
    <source>
        <dbReference type="Proteomes" id="UP000677537"/>
    </source>
</evidence>
<keyword evidence="5" id="KW-1185">Reference proteome</keyword>
<keyword evidence="4" id="KW-0436">Ligase</keyword>
<evidence type="ECO:0000259" key="2">
    <source>
        <dbReference type="Pfam" id="PF13298"/>
    </source>
</evidence>
<organism evidence="4 5">
    <name type="scientific">Roseomonas indoligenes</name>
    <dbReference type="NCBI Taxonomy" id="2820811"/>
    <lineage>
        <taxon>Bacteria</taxon>
        <taxon>Pseudomonadati</taxon>
        <taxon>Pseudomonadota</taxon>
        <taxon>Alphaproteobacteria</taxon>
        <taxon>Acetobacterales</taxon>
        <taxon>Roseomonadaceae</taxon>
        <taxon>Roseomonas</taxon>
    </lineage>
</organism>